<dbReference type="Proteomes" id="UP000594468">
    <property type="component" value="Chromosome"/>
</dbReference>
<reference evidence="2 3" key="1">
    <citation type="submission" date="2020-02" db="EMBL/GenBank/DDBJ databases">
        <authorList>
            <person name="Zheng R.K."/>
            <person name="Sun C.M."/>
        </authorList>
    </citation>
    <scope>NUCLEOTIDE SEQUENCE [LARGE SCALE GENOMIC DNA]</scope>
    <source>
        <strain evidence="3">rifampicinis</strain>
    </source>
</reference>
<evidence type="ECO:0000313" key="3">
    <source>
        <dbReference type="Proteomes" id="UP000594468"/>
    </source>
</evidence>
<dbReference type="Gene3D" id="3.40.50.2300">
    <property type="match status" value="1"/>
</dbReference>
<organism evidence="2 3">
    <name type="scientific">Phototrophicus methaneseepsis</name>
    <dbReference type="NCBI Taxonomy" id="2710758"/>
    <lineage>
        <taxon>Bacteria</taxon>
        <taxon>Bacillati</taxon>
        <taxon>Chloroflexota</taxon>
        <taxon>Candidatus Thermofontia</taxon>
        <taxon>Phototrophicales</taxon>
        <taxon>Phototrophicaceae</taxon>
        <taxon>Phototrophicus</taxon>
    </lineage>
</organism>
<dbReference type="PANTHER" id="PTHR43214">
    <property type="entry name" value="TWO-COMPONENT RESPONSE REGULATOR"/>
    <property type="match status" value="1"/>
</dbReference>
<accession>A0A7S8E5S8</accession>
<dbReference type="GO" id="GO:0006355">
    <property type="term" value="P:regulation of DNA-templated transcription"/>
    <property type="evidence" value="ECO:0007669"/>
    <property type="project" value="InterPro"/>
</dbReference>
<keyword evidence="3" id="KW-1185">Reference proteome</keyword>
<dbReference type="InterPro" id="IPR016032">
    <property type="entry name" value="Sig_transdc_resp-reg_C-effctor"/>
</dbReference>
<keyword evidence="1" id="KW-0238">DNA-binding</keyword>
<dbReference type="AlphaFoldDB" id="A0A7S8E5S8"/>
<dbReference type="GO" id="GO:0003677">
    <property type="term" value="F:DNA binding"/>
    <property type="evidence" value="ECO:0007669"/>
    <property type="project" value="UniProtKB-KW"/>
</dbReference>
<protein>
    <submittedName>
        <fullName evidence="2">Response regulator transcription factor</fullName>
    </submittedName>
</protein>
<dbReference type="KEGG" id="pmet:G4Y79_14480"/>
<dbReference type="RefSeq" id="WP_195168987.1">
    <property type="nucleotide sequence ID" value="NZ_CP062983.1"/>
</dbReference>
<gene>
    <name evidence="2" type="ORF">G4Y79_14480</name>
</gene>
<dbReference type="SUPFAM" id="SSF46894">
    <property type="entry name" value="C-terminal effector domain of the bipartite response regulators"/>
    <property type="match status" value="1"/>
</dbReference>
<sequence length="220" mass="24927">MTTDTRIATDTHQIHMLIRLKWDLVLAGVTYLLADTDMIFDMIERDTAYDLRIIDEHSLKTILSLMHQKTRTSQRVARLAKTTPALMVTPVASPLIVKQSIEHGVRGYLCLEDRLQGRFIQAIHDVLSGGRYLSPTAAEALDKAYLHNDIYDAITPYNLSVLKLMKQHYETHQIAKALGRSKSAIHKVQSHLRHLFRVNNNIALVATAQKYGVLSPIDTF</sequence>
<evidence type="ECO:0000256" key="1">
    <source>
        <dbReference type="ARBA" id="ARBA00023125"/>
    </source>
</evidence>
<dbReference type="InterPro" id="IPR039420">
    <property type="entry name" value="WalR-like"/>
</dbReference>
<dbReference type="EMBL" id="CP062983">
    <property type="protein sequence ID" value="QPC80912.1"/>
    <property type="molecule type" value="Genomic_DNA"/>
</dbReference>
<evidence type="ECO:0000313" key="2">
    <source>
        <dbReference type="EMBL" id="QPC80912.1"/>
    </source>
</evidence>
<name>A0A7S8E5S8_9CHLR</name>
<proteinExistence type="predicted"/>